<dbReference type="AlphaFoldDB" id="A0A9P4JWX1"/>
<evidence type="ECO:0000313" key="3">
    <source>
        <dbReference type="EMBL" id="KAF2258457.1"/>
    </source>
</evidence>
<feature type="compositionally biased region" description="Basic and acidic residues" evidence="1">
    <location>
        <begin position="277"/>
        <end position="297"/>
    </location>
</feature>
<evidence type="ECO:0000256" key="2">
    <source>
        <dbReference type="SAM" id="SignalP"/>
    </source>
</evidence>
<comment type="caution">
    <text evidence="3">The sequence shown here is derived from an EMBL/GenBank/DDBJ whole genome shotgun (WGS) entry which is preliminary data.</text>
</comment>
<sequence length="325" mass="35597">MLYTLKLLFGAIAILSTFSQGSARLLRRQNNLFRREFDENGYHGTYSPCEGVQSANFNLTGSFPNSMIVGGDWTYHTGLSGNARGNATQEFWIDSEKKDNLNAANFSSDGCLQIYYDLPIELYAKTGPGKTCNDILGKECMDALRAAVGDGTDTYQTCNDPFRYEIPEQCAPLKDASPRAFSVTPGRPSAQGSFPANATCSTQNNANGNSSHFLTLTHKANNSEADFANYDTMAQKVYVILEHFWIETRDHGNGSASTGQFATSASCLWNEDVVEGSREPDALKNKQDQPEEPKQDEPENSVAATGVDGWAWGLLFFMAAFVAMS</sequence>
<protein>
    <submittedName>
        <fullName evidence="3">Uncharacterized protein</fullName>
    </submittedName>
</protein>
<dbReference type="EMBL" id="ML986764">
    <property type="protein sequence ID" value="KAF2258457.1"/>
    <property type="molecule type" value="Genomic_DNA"/>
</dbReference>
<gene>
    <name evidence="3" type="ORF">CC78DRAFT_549120</name>
</gene>
<reference evidence="4" key="1">
    <citation type="journal article" date="2020" name="Stud. Mycol.">
        <title>101 Dothideomycetes genomes: A test case for predicting lifestyles and emergence of pathogens.</title>
        <authorList>
            <person name="Haridas S."/>
            <person name="Albert R."/>
            <person name="Binder M."/>
            <person name="Bloem J."/>
            <person name="LaButti K."/>
            <person name="Salamov A."/>
            <person name="Andreopoulos B."/>
            <person name="Baker S."/>
            <person name="Barry K."/>
            <person name="Bills G."/>
            <person name="Bluhm B."/>
            <person name="Cannon C."/>
            <person name="Castanera R."/>
            <person name="Culley D."/>
            <person name="Daum C."/>
            <person name="Ezra D."/>
            <person name="Gonzalez J."/>
            <person name="Henrissat B."/>
            <person name="Kuo A."/>
            <person name="Liang C."/>
            <person name="Lipzen A."/>
            <person name="Lutzoni F."/>
            <person name="Magnuson J."/>
            <person name="Mondo S."/>
            <person name="Nolan M."/>
            <person name="Ohm R."/>
            <person name="Pangilinan J."/>
            <person name="Park H.-J."/>
            <person name="Ramirez L."/>
            <person name="Alfaro M."/>
            <person name="Sun H."/>
            <person name="Tritt A."/>
            <person name="Yoshinaga Y."/>
            <person name="Zwiers L.-H."/>
            <person name="Turgeon B."/>
            <person name="Goodwin S."/>
            <person name="Spatafora J."/>
            <person name="Crous P."/>
            <person name="Grigoriev I."/>
        </authorList>
    </citation>
    <scope>NUCLEOTIDE SEQUENCE [LARGE SCALE GENOMIC DNA]</scope>
    <source>
        <strain evidence="4">CBS 304.66</strain>
    </source>
</reference>
<evidence type="ECO:0000313" key="4">
    <source>
        <dbReference type="Proteomes" id="UP000800093"/>
    </source>
</evidence>
<proteinExistence type="predicted"/>
<feature type="region of interest" description="Disordered" evidence="1">
    <location>
        <begin position="277"/>
        <end position="302"/>
    </location>
</feature>
<evidence type="ECO:0000256" key="1">
    <source>
        <dbReference type="SAM" id="MobiDB-lite"/>
    </source>
</evidence>
<name>A0A9P4JWX1_9PLEO</name>
<keyword evidence="2" id="KW-0732">Signal</keyword>
<dbReference type="Proteomes" id="UP000800093">
    <property type="component" value="Unassembled WGS sequence"/>
</dbReference>
<accession>A0A9P4JWX1</accession>
<organism evidence="3 4">
    <name type="scientific">Lojkania enalia</name>
    <dbReference type="NCBI Taxonomy" id="147567"/>
    <lineage>
        <taxon>Eukaryota</taxon>
        <taxon>Fungi</taxon>
        <taxon>Dikarya</taxon>
        <taxon>Ascomycota</taxon>
        <taxon>Pezizomycotina</taxon>
        <taxon>Dothideomycetes</taxon>
        <taxon>Pleosporomycetidae</taxon>
        <taxon>Pleosporales</taxon>
        <taxon>Pleosporales incertae sedis</taxon>
        <taxon>Lojkania</taxon>
    </lineage>
</organism>
<dbReference type="OrthoDB" id="10608928at2759"/>
<keyword evidence="4" id="KW-1185">Reference proteome</keyword>
<feature type="signal peptide" evidence="2">
    <location>
        <begin position="1"/>
        <end position="23"/>
    </location>
</feature>
<feature type="chain" id="PRO_5040208580" evidence="2">
    <location>
        <begin position="24"/>
        <end position="325"/>
    </location>
</feature>